<dbReference type="Pfam" id="PF00583">
    <property type="entry name" value="Acetyltransf_1"/>
    <property type="match status" value="1"/>
</dbReference>
<reference evidence="2 3" key="1">
    <citation type="submission" date="2020-02" db="EMBL/GenBank/DDBJ databases">
        <title>Partial ammonium oxidation to N2 by heterotrophic bacteria.</title>
        <authorList>
            <person name="Wu M."/>
        </authorList>
    </citation>
    <scope>NUCLEOTIDE SEQUENCE [LARGE SCALE GENOMIC DNA]</scope>
    <source>
        <strain evidence="2 3">HO-1</strain>
    </source>
</reference>
<accession>A0ABX8SUP3</accession>
<dbReference type="Gene3D" id="3.40.630.30">
    <property type="match status" value="1"/>
</dbReference>
<dbReference type="EMBL" id="CP049362">
    <property type="protein sequence ID" value="QXX79324.1"/>
    <property type="molecule type" value="Genomic_DNA"/>
</dbReference>
<evidence type="ECO:0000313" key="3">
    <source>
        <dbReference type="Proteomes" id="UP000826050"/>
    </source>
</evidence>
<protein>
    <submittedName>
        <fullName evidence="2">GNAT family N-acetyltransferase</fullName>
    </submittedName>
</protein>
<dbReference type="Proteomes" id="UP000826050">
    <property type="component" value="Chromosome"/>
</dbReference>
<dbReference type="CDD" id="cd04301">
    <property type="entry name" value="NAT_SF"/>
    <property type="match status" value="1"/>
</dbReference>
<dbReference type="PROSITE" id="PS51186">
    <property type="entry name" value="GNAT"/>
    <property type="match status" value="1"/>
</dbReference>
<dbReference type="InterPro" id="IPR016181">
    <property type="entry name" value="Acyl_CoA_acyltransferase"/>
</dbReference>
<proteinExistence type="predicted"/>
<sequence length="180" mass="20646">MLGRRVAVMTLQIELMRLHDLDQVLDVQADVYDTDILEDRHFYQNRLDLSPESCWVARDRDGQLQGYLVSYPWAGLLPPSLGDTLEELPSLADQWFIHDCAVRRHGQGRGIAGALLRTGRQYARQRGLRRGSLVSLGPSVDYWLKRGYQPVQGMEPAVLENKLRQYGQQARFMHCLLPLD</sequence>
<dbReference type="InterPro" id="IPR000182">
    <property type="entry name" value="GNAT_dom"/>
</dbReference>
<name>A0ABX8SUP3_9BURK</name>
<feature type="domain" description="N-acetyltransferase" evidence="1">
    <location>
        <begin position="11"/>
        <end position="165"/>
    </location>
</feature>
<organism evidence="2 3">
    <name type="scientific">Alcaligenes ammonioxydans</name>
    <dbReference type="NCBI Taxonomy" id="2582914"/>
    <lineage>
        <taxon>Bacteria</taxon>
        <taxon>Pseudomonadati</taxon>
        <taxon>Pseudomonadota</taxon>
        <taxon>Betaproteobacteria</taxon>
        <taxon>Burkholderiales</taxon>
        <taxon>Alcaligenaceae</taxon>
        <taxon>Alcaligenes</taxon>
    </lineage>
</organism>
<gene>
    <name evidence="2" type="ORF">FE795_10025</name>
</gene>
<dbReference type="SUPFAM" id="SSF55729">
    <property type="entry name" value="Acyl-CoA N-acyltransferases (Nat)"/>
    <property type="match status" value="1"/>
</dbReference>
<evidence type="ECO:0000259" key="1">
    <source>
        <dbReference type="PROSITE" id="PS51186"/>
    </source>
</evidence>
<evidence type="ECO:0000313" key="2">
    <source>
        <dbReference type="EMBL" id="QXX79324.1"/>
    </source>
</evidence>
<keyword evidence="3" id="KW-1185">Reference proteome</keyword>